<feature type="region of interest" description="Disordered" evidence="1">
    <location>
        <begin position="1"/>
        <end position="51"/>
    </location>
</feature>
<evidence type="ECO:0000256" key="1">
    <source>
        <dbReference type="SAM" id="MobiDB-lite"/>
    </source>
</evidence>
<proteinExistence type="predicted"/>
<dbReference type="EMBL" id="MF158038">
    <property type="protein sequence ID" value="ATE85659.1"/>
    <property type="molecule type" value="Genomic_DNA"/>
</dbReference>
<organism evidence="2 3">
    <name type="scientific">Shigella phage Sf11 SMD-2017</name>
    <dbReference type="NCBI Taxonomy" id="2282196"/>
    <lineage>
        <taxon>Viruses</taxon>
        <taxon>Duplodnaviria</taxon>
        <taxon>Heunggongvirae</taxon>
        <taxon>Uroviricota</taxon>
        <taxon>Caudoviricetes</taxon>
        <taxon>Cedarrivervirus</taxon>
        <taxon>Cedarrivervirus Sf11</taxon>
    </lineage>
</organism>
<name>A0A291AXB0_9CAUD</name>
<evidence type="ECO:0000313" key="3">
    <source>
        <dbReference type="Proteomes" id="UP000223389"/>
    </source>
</evidence>
<feature type="compositionally biased region" description="Low complexity" evidence="1">
    <location>
        <begin position="7"/>
        <end position="22"/>
    </location>
</feature>
<accession>A0A291AXB0</accession>
<keyword evidence="3" id="KW-1185">Reference proteome</keyword>
<sequence>MVFNSHASNQANNRNDNNSRQNNKSHKEAMSPQWTSTTTFRSDDKTNPAEAGFIVVIQAL</sequence>
<reference evidence="2 3" key="1">
    <citation type="submission" date="2017-05" db="EMBL/GenBank/DDBJ databases">
        <title>The isolation and characterization of 16 novel Shigella-infecting phages from the environment.</title>
        <authorList>
            <person name="Doore S.M."/>
            <person name="Schrad J.R."/>
            <person name="Dover J.A."/>
            <person name="Parent K.N."/>
        </authorList>
    </citation>
    <scope>NUCLEOTIDE SEQUENCE [LARGE SCALE GENOMIC DNA]</scope>
</reference>
<dbReference type="Proteomes" id="UP000223389">
    <property type="component" value="Segment"/>
</dbReference>
<gene>
    <name evidence="2" type="ORF">Sf11_gp12</name>
</gene>
<evidence type="ECO:0000313" key="2">
    <source>
        <dbReference type="EMBL" id="ATE85659.1"/>
    </source>
</evidence>
<protein>
    <submittedName>
        <fullName evidence="2">Uncharacterized protein</fullName>
    </submittedName>
</protein>